<dbReference type="SMART" id="SM00829">
    <property type="entry name" value="PKS_ER"/>
    <property type="match status" value="1"/>
</dbReference>
<evidence type="ECO:0000313" key="8">
    <source>
        <dbReference type="EMBL" id="GGS42580.1"/>
    </source>
</evidence>
<dbReference type="PANTHER" id="PTHR44154:SF1">
    <property type="entry name" value="QUINONE OXIDOREDUCTASE"/>
    <property type="match status" value="1"/>
</dbReference>
<keyword evidence="3" id="KW-0963">Cytoplasm</keyword>
<keyword evidence="6" id="KW-0007">Acetylation</keyword>
<dbReference type="PROSITE" id="PS01162">
    <property type="entry name" value="QOR_ZETA_CRYSTAL"/>
    <property type="match status" value="1"/>
</dbReference>
<dbReference type="InterPro" id="IPR002364">
    <property type="entry name" value="Quin_OxRdtase/zeta-crystal_CS"/>
</dbReference>
<name>A0A918LFG0_9PSEU</name>
<dbReference type="Pfam" id="PF08240">
    <property type="entry name" value="ADH_N"/>
    <property type="match status" value="1"/>
</dbReference>
<evidence type="ECO:0000256" key="3">
    <source>
        <dbReference type="ARBA" id="ARBA00022490"/>
    </source>
</evidence>
<dbReference type="InterPro" id="IPR013154">
    <property type="entry name" value="ADH-like_N"/>
</dbReference>
<dbReference type="InterPro" id="IPR036291">
    <property type="entry name" value="NAD(P)-bd_dom_sf"/>
</dbReference>
<dbReference type="Pfam" id="PF00107">
    <property type="entry name" value="ADH_zinc_N"/>
    <property type="match status" value="1"/>
</dbReference>
<dbReference type="GO" id="GO:0003723">
    <property type="term" value="F:RNA binding"/>
    <property type="evidence" value="ECO:0007669"/>
    <property type="project" value="UniProtKB-KW"/>
</dbReference>
<accession>A0A918LFG0</accession>
<dbReference type="Gene3D" id="3.40.50.720">
    <property type="entry name" value="NAD(P)-binding Rossmann-like Domain"/>
    <property type="match status" value="1"/>
</dbReference>
<evidence type="ECO:0000256" key="5">
    <source>
        <dbReference type="ARBA" id="ARBA00022884"/>
    </source>
</evidence>
<keyword evidence="4" id="KW-0521">NADP</keyword>
<dbReference type="GO" id="GO:0008270">
    <property type="term" value="F:zinc ion binding"/>
    <property type="evidence" value="ECO:0007669"/>
    <property type="project" value="InterPro"/>
</dbReference>
<keyword evidence="9" id="KW-1185">Reference proteome</keyword>
<organism evidence="8 9">
    <name type="scientific">Actinokineospora fastidiosa</name>
    <dbReference type="NCBI Taxonomy" id="1816"/>
    <lineage>
        <taxon>Bacteria</taxon>
        <taxon>Bacillati</taxon>
        <taxon>Actinomycetota</taxon>
        <taxon>Actinomycetes</taxon>
        <taxon>Pseudonocardiales</taxon>
        <taxon>Pseudonocardiaceae</taxon>
        <taxon>Actinokineospora</taxon>
    </lineage>
</organism>
<feature type="domain" description="Enoyl reductase (ER)" evidence="7">
    <location>
        <begin position="10"/>
        <end position="296"/>
    </location>
</feature>
<dbReference type="Proteomes" id="UP000660680">
    <property type="component" value="Unassembled WGS sequence"/>
</dbReference>
<reference evidence="8" key="1">
    <citation type="journal article" date="2014" name="Int. J. Syst. Evol. Microbiol.">
        <title>Complete genome sequence of Corynebacterium casei LMG S-19264T (=DSM 44701T), isolated from a smear-ripened cheese.</title>
        <authorList>
            <consortium name="US DOE Joint Genome Institute (JGI-PGF)"/>
            <person name="Walter F."/>
            <person name="Albersmeier A."/>
            <person name="Kalinowski J."/>
            <person name="Ruckert C."/>
        </authorList>
    </citation>
    <scope>NUCLEOTIDE SEQUENCE</scope>
    <source>
        <strain evidence="8">JCM 3276</strain>
    </source>
</reference>
<proteinExistence type="predicted"/>
<dbReference type="InterPro" id="IPR011032">
    <property type="entry name" value="GroES-like_sf"/>
</dbReference>
<comment type="subcellular location">
    <subcellularLocation>
        <location evidence="1">Cytoplasm</location>
    </subcellularLocation>
</comment>
<dbReference type="RefSeq" id="WP_189212218.1">
    <property type="nucleotide sequence ID" value="NZ_BMRB01000003.1"/>
</dbReference>
<dbReference type="Gene3D" id="3.90.180.10">
    <property type="entry name" value="Medium-chain alcohol dehydrogenases, catalytic domain"/>
    <property type="match status" value="1"/>
</dbReference>
<dbReference type="GO" id="GO:0005737">
    <property type="term" value="C:cytoplasm"/>
    <property type="evidence" value="ECO:0007669"/>
    <property type="project" value="UniProtKB-SubCell"/>
</dbReference>
<evidence type="ECO:0000256" key="4">
    <source>
        <dbReference type="ARBA" id="ARBA00022857"/>
    </source>
</evidence>
<evidence type="ECO:0000256" key="6">
    <source>
        <dbReference type="ARBA" id="ARBA00022990"/>
    </source>
</evidence>
<dbReference type="InterPro" id="IPR051603">
    <property type="entry name" value="Zinc-ADH_QOR/CCCR"/>
</dbReference>
<evidence type="ECO:0000259" key="7">
    <source>
        <dbReference type="SMART" id="SM00829"/>
    </source>
</evidence>
<dbReference type="AlphaFoldDB" id="A0A918LFG0"/>
<dbReference type="PANTHER" id="PTHR44154">
    <property type="entry name" value="QUINONE OXIDOREDUCTASE"/>
    <property type="match status" value="1"/>
</dbReference>
<evidence type="ECO:0000313" key="9">
    <source>
        <dbReference type="Proteomes" id="UP000660680"/>
    </source>
</evidence>
<dbReference type="SUPFAM" id="SSF51735">
    <property type="entry name" value="NAD(P)-binding Rossmann-fold domains"/>
    <property type="match status" value="1"/>
</dbReference>
<dbReference type="EMBL" id="BMRB01000003">
    <property type="protein sequence ID" value="GGS42580.1"/>
    <property type="molecule type" value="Genomic_DNA"/>
</dbReference>
<dbReference type="CDD" id="cd05289">
    <property type="entry name" value="MDR_like_2"/>
    <property type="match status" value="1"/>
</dbReference>
<protein>
    <submittedName>
        <fullName evidence="8">Oxidoreductase</fullName>
    </submittedName>
</protein>
<evidence type="ECO:0000256" key="2">
    <source>
        <dbReference type="ARBA" id="ARBA00011881"/>
    </source>
</evidence>
<dbReference type="InterPro" id="IPR020843">
    <property type="entry name" value="ER"/>
</dbReference>
<dbReference type="SUPFAM" id="SSF50129">
    <property type="entry name" value="GroES-like"/>
    <property type="match status" value="1"/>
</dbReference>
<comment type="caution">
    <text evidence="8">The sequence shown here is derived from an EMBL/GenBank/DDBJ whole genome shotgun (WGS) entry which is preliminary data.</text>
</comment>
<evidence type="ECO:0000256" key="1">
    <source>
        <dbReference type="ARBA" id="ARBA00004496"/>
    </source>
</evidence>
<comment type="subunit">
    <text evidence="2">Homotetramer.</text>
</comment>
<dbReference type="InterPro" id="IPR013149">
    <property type="entry name" value="ADH-like_C"/>
</dbReference>
<gene>
    <name evidence="8" type="ORF">GCM10010171_41910</name>
</gene>
<dbReference type="GO" id="GO:0016491">
    <property type="term" value="F:oxidoreductase activity"/>
    <property type="evidence" value="ECO:0007669"/>
    <property type="project" value="InterPro"/>
</dbReference>
<sequence>MKAVVATAAGGPDVLELVDLPDPLPGPGQIRVRVKAAGVQPFDIGVRQGWAPRGIEIRHPQLLGNEFAGVVDLLGPDVTAFAPGDAVVGFAVLACYAEYVVVNVDQVVVKPAAMSFEQAGGLSGSGQAAHTALEDLGVGAGDTLLVHAAAGGVGTVAVQLAKQRGATVIGTASEANHEYLRELGAIPVTYGPGLVERVRAVASNGVDAALDGAGAEALRASVELVADRSRIGTLVAFDLVDELGVRALFSRRSGDRLAALIAAHPRVHVRATYPLADAAAAHRDVEAGHGRGKVVIVP</sequence>
<keyword evidence="5" id="KW-0694">RNA-binding</keyword>
<reference evidence="8" key="2">
    <citation type="submission" date="2020-09" db="EMBL/GenBank/DDBJ databases">
        <authorList>
            <person name="Sun Q."/>
            <person name="Ohkuma M."/>
        </authorList>
    </citation>
    <scope>NUCLEOTIDE SEQUENCE</scope>
    <source>
        <strain evidence="8">JCM 3276</strain>
    </source>
</reference>